<dbReference type="Proteomes" id="UP000198951">
    <property type="component" value="Unassembled WGS sequence"/>
</dbReference>
<dbReference type="InterPro" id="IPR012545">
    <property type="entry name" value="DUF1697"/>
</dbReference>
<keyword evidence="2" id="KW-1185">Reference proteome</keyword>
<protein>
    <submittedName>
        <fullName evidence="1">Uncharacterized conserved protein, DUF1697 family</fullName>
    </submittedName>
</protein>
<dbReference type="EMBL" id="FNRD01000005">
    <property type="protein sequence ID" value="SEA55945.1"/>
    <property type="molecule type" value="Genomic_DNA"/>
</dbReference>
<dbReference type="Pfam" id="PF08002">
    <property type="entry name" value="DUF1697"/>
    <property type="match status" value="1"/>
</dbReference>
<dbReference type="AlphaFoldDB" id="A0A1H4C675"/>
<organism evidence="1 2">
    <name type="scientific">Flavobacterium gillisiae</name>
    <dbReference type="NCBI Taxonomy" id="150146"/>
    <lineage>
        <taxon>Bacteria</taxon>
        <taxon>Pseudomonadati</taxon>
        <taxon>Bacteroidota</taxon>
        <taxon>Flavobacteriia</taxon>
        <taxon>Flavobacteriales</taxon>
        <taxon>Flavobacteriaceae</taxon>
        <taxon>Flavobacterium</taxon>
    </lineage>
</organism>
<evidence type="ECO:0000313" key="1">
    <source>
        <dbReference type="EMBL" id="SEA55945.1"/>
    </source>
</evidence>
<name>A0A1H4C675_9FLAO</name>
<dbReference type="PIRSF" id="PIRSF008502">
    <property type="entry name" value="UCP008502"/>
    <property type="match status" value="1"/>
</dbReference>
<dbReference type="Gene3D" id="3.30.70.1260">
    <property type="entry name" value="bacterial protein sp0830 like"/>
    <property type="match status" value="1"/>
</dbReference>
<dbReference type="SUPFAM" id="SSF160379">
    <property type="entry name" value="SP0830-like"/>
    <property type="match status" value="1"/>
</dbReference>
<dbReference type="STRING" id="150146.SAMN05443667_105244"/>
<reference evidence="2" key="1">
    <citation type="submission" date="2016-10" db="EMBL/GenBank/DDBJ databases">
        <authorList>
            <person name="Varghese N."/>
            <person name="Submissions S."/>
        </authorList>
    </citation>
    <scope>NUCLEOTIDE SEQUENCE [LARGE SCALE GENOMIC DNA]</scope>
    <source>
        <strain evidence="2">DSM 22376</strain>
    </source>
</reference>
<evidence type="ECO:0000313" key="2">
    <source>
        <dbReference type="Proteomes" id="UP000198951"/>
    </source>
</evidence>
<dbReference type="PANTHER" id="PTHR36439:SF1">
    <property type="entry name" value="DUF1697 DOMAIN-CONTAINING PROTEIN"/>
    <property type="match status" value="1"/>
</dbReference>
<sequence>MDKDKNNNQSIVHLCLLRGINVSGHNMIKMNALKTTLENIGFTKVETYIQSGNVFVTTEEENAAKVGFIIKQEIFKVFGGDVPVIILNVADLKACFSNNPFMKEKEVDTKKLYVAFVSKELRSENINDLKISQFKPDEAHLDGNRIFIKYAVGAGKTRLDQKYIEKKLNLTATIRNWNTVTQLLKMYEELA</sequence>
<gene>
    <name evidence="1" type="ORF">SAMN05443667_105244</name>
</gene>
<accession>A0A1H4C675</accession>
<dbReference type="Gene3D" id="3.30.70.1280">
    <property type="entry name" value="SP0830-like domains"/>
    <property type="match status" value="1"/>
</dbReference>
<dbReference type="RefSeq" id="WP_262488522.1">
    <property type="nucleotide sequence ID" value="NZ_FNRD01000005.1"/>
</dbReference>
<dbReference type="PANTHER" id="PTHR36439">
    <property type="entry name" value="BLL4334 PROTEIN"/>
    <property type="match status" value="1"/>
</dbReference>
<proteinExistence type="predicted"/>